<name>K6XHA6_9ALTE</name>
<dbReference type="SUPFAM" id="SSF47384">
    <property type="entry name" value="Homodimeric domain of signal transducing histidine kinase"/>
    <property type="match status" value="1"/>
</dbReference>
<keyword evidence="12" id="KW-1185">Reference proteome</keyword>
<dbReference type="Pfam" id="PF02518">
    <property type="entry name" value="HATPase_c"/>
    <property type="match status" value="1"/>
</dbReference>
<dbReference type="Proteomes" id="UP000006327">
    <property type="component" value="Unassembled WGS sequence"/>
</dbReference>
<evidence type="ECO:0000256" key="4">
    <source>
        <dbReference type="ARBA" id="ARBA00022679"/>
    </source>
</evidence>
<dbReference type="Gene3D" id="1.10.287.130">
    <property type="match status" value="1"/>
</dbReference>
<comment type="caution">
    <text evidence="11">The sequence shown here is derived from an EMBL/GenBank/DDBJ whole genome shotgun (WGS) entry which is preliminary data.</text>
</comment>
<keyword evidence="5" id="KW-0547">Nucleotide-binding</keyword>
<dbReference type="PROSITE" id="PS50109">
    <property type="entry name" value="HIS_KIN"/>
    <property type="match status" value="1"/>
</dbReference>
<dbReference type="SMART" id="SM00387">
    <property type="entry name" value="HATPase_c"/>
    <property type="match status" value="1"/>
</dbReference>
<dbReference type="RefSeq" id="WP_007621546.1">
    <property type="nucleotide sequence ID" value="NZ_BAEO01000044.1"/>
</dbReference>
<dbReference type="CDD" id="cd00075">
    <property type="entry name" value="HATPase"/>
    <property type="match status" value="1"/>
</dbReference>
<dbReference type="eggNOG" id="COG4251">
    <property type="taxonomic scope" value="Bacteria"/>
</dbReference>
<dbReference type="OrthoDB" id="9808408at2"/>
<dbReference type="STRING" id="493475.GARC_3071"/>
<dbReference type="AlphaFoldDB" id="K6XHA6"/>
<dbReference type="GO" id="GO:0007234">
    <property type="term" value="P:osmosensory signaling via phosphorelay pathway"/>
    <property type="evidence" value="ECO:0007669"/>
    <property type="project" value="TreeGrafter"/>
</dbReference>
<dbReference type="InterPro" id="IPR005467">
    <property type="entry name" value="His_kinase_dom"/>
</dbReference>
<dbReference type="PRINTS" id="PR00344">
    <property type="entry name" value="BCTRLSENSOR"/>
</dbReference>
<dbReference type="InterPro" id="IPR003594">
    <property type="entry name" value="HATPase_dom"/>
</dbReference>
<dbReference type="SMART" id="SM00388">
    <property type="entry name" value="HisKA"/>
    <property type="match status" value="1"/>
</dbReference>
<keyword evidence="9" id="KW-0812">Transmembrane</keyword>
<keyword evidence="6 11" id="KW-0418">Kinase</keyword>
<dbReference type="PANTHER" id="PTHR42878">
    <property type="entry name" value="TWO-COMPONENT HISTIDINE KINASE"/>
    <property type="match status" value="1"/>
</dbReference>
<dbReference type="PANTHER" id="PTHR42878:SF7">
    <property type="entry name" value="SENSOR HISTIDINE KINASE GLRK"/>
    <property type="match status" value="1"/>
</dbReference>
<keyword evidence="7" id="KW-0067">ATP-binding</keyword>
<keyword evidence="4" id="KW-0808">Transferase</keyword>
<dbReference type="EC" id="2.7.13.3" evidence="2"/>
<sequence length="483" mass="54755">MKISNKLMIIVLLTAFEISLTLWSVFEIAKGATFHQLNFLHLKYNATFSDEILRLENGELLDIPLLKNNINNIRQQPVECLLQVSALNKMIMRQIGTFQIIELCEKDIRDADRALDLLNQYTSGQLHYANLISELKMCSQTFNATSILFEEPTIKTVTFVMRTMIPLVIFISLFNILFITFMSQNITSSIDGVIQLLSKTNSKEDLETDINKNVSGELKTLLEVAKQRITNELMVTEVNQKLEALVEQRTFSLTRANDELAQFAYRASHDLKAPLTSTKMLAQFIIQDINEGQLQNALDDAEKIVKQMIKLEQLVIGILALTEADSIDQGVKDIDFQEILTEVCASTSDLLAENDCIFEQKITLTQPMKAEKIRLLQIIENLVTNAIKYHDPNKERAFVKTTVLEKHNSYVVQVEDNGLGIPENRRSEVFQMFKRFHPKVSFGSGLGMAIVKKHVDYMQGTIDMTTSNKGTIFTISFPKGKSA</sequence>
<evidence type="ECO:0000256" key="2">
    <source>
        <dbReference type="ARBA" id="ARBA00012438"/>
    </source>
</evidence>
<evidence type="ECO:0000256" key="1">
    <source>
        <dbReference type="ARBA" id="ARBA00000085"/>
    </source>
</evidence>
<evidence type="ECO:0000256" key="8">
    <source>
        <dbReference type="ARBA" id="ARBA00023012"/>
    </source>
</evidence>
<dbReference type="GO" id="GO:0000156">
    <property type="term" value="F:phosphorelay response regulator activity"/>
    <property type="evidence" value="ECO:0007669"/>
    <property type="project" value="TreeGrafter"/>
</dbReference>
<dbReference type="CDD" id="cd00082">
    <property type="entry name" value="HisKA"/>
    <property type="match status" value="1"/>
</dbReference>
<dbReference type="InterPro" id="IPR003661">
    <property type="entry name" value="HisK_dim/P_dom"/>
</dbReference>
<dbReference type="InterPro" id="IPR050351">
    <property type="entry name" value="BphY/WalK/GraS-like"/>
</dbReference>
<evidence type="ECO:0000313" key="11">
    <source>
        <dbReference type="EMBL" id="GAC20034.1"/>
    </source>
</evidence>
<protein>
    <recommendedName>
        <fullName evidence="2">histidine kinase</fullName>
        <ecNumber evidence="2">2.7.13.3</ecNumber>
    </recommendedName>
</protein>
<dbReference type="GO" id="GO:0000155">
    <property type="term" value="F:phosphorelay sensor kinase activity"/>
    <property type="evidence" value="ECO:0007669"/>
    <property type="project" value="InterPro"/>
</dbReference>
<dbReference type="InterPro" id="IPR036890">
    <property type="entry name" value="HATPase_C_sf"/>
</dbReference>
<evidence type="ECO:0000259" key="10">
    <source>
        <dbReference type="PROSITE" id="PS50109"/>
    </source>
</evidence>
<evidence type="ECO:0000256" key="6">
    <source>
        <dbReference type="ARBA" id="ARBA00022777"/>
    </source>
</evidence>
<feature type="transmembrane region" description="Helical" evidence="9">
    <location>
        <begin position="7"/>
        <end position="26"/>
    </location>
</feature>
<evidence type="ECO:0000256" key="3">
    <source>
        <dbReference type="ARBA" id="ARBA00022553"/>
    </source>
</evidence>
<reference evidence="11 12" key="1">
    <citation type="journal article" date="2017" name="Antonie Van Leeuwenhoek">
        <title>Rhizobium rhizosphaerae sp. nov., a novel species isolated from rice rhizosphere.</title>
        <authorList>
            <person name="Zhao J.J."/>
            <person name="Zhang J."/>
            <person name="Zhang R.J."/>
            <person name="Zhang C.W."/>
            <person name="Yin H.Q."/>
            <person name="Zhang X.X."/>
        </authorList>
    </citation>
    <scope>NUCLEOTIDE SEQUENCE [LARGE SCALE GENOMIC DNA]</scope>
    <source>
        <strain evidence="11 12">BSs20135</strain>
    </source>
</reference>
<evidence type="ECO:0000256" key="5">
    <source>
        <dbReference type="ARBA" id="ARBA00022741"/>
    </source>
</evidence>
<evidence type="ECO:0000256" key="9">
    <source>
        <dbReference type="SAM" id="Phobius"/>
    </source>
</evidence>
<dbReference type="InterPro" id="IPR036097">
    <property type="entry name" value="HisK_dim/P_sf"/>
</dbReference>
<evidence type="ECO:0000313" key="12">
    <source>
        <dbReference type="Proteomes" id="UP000006327"/>
    </source>
</evidence>
<accession>K6XHA6</accession>
<keyword evidence="8" id="KW-0902">Two-component regulatory system</keyword>
<keyword evidence="9" id="KW-0472">Membrane</keyword>
<proteinExistence type="predicted"/>
<gene>
    <name evidence="11" type="ORF">GARC_3071</name>
</gene>
<dbReference type="SUPFAM" id="SSF55874">
    <property type="entry name" value="ATPase domain of HSP90 chaperone/DNA topoisomerase II/histidine kinase"/>
    <property type="match status" value="1"/>
</dbReference>
<comment type="catalytic activity">
    <reaction evidence="1">
        <text>ATP + protein L-histidine = ADP + protein N-phospho-L-histidine.</text>
        <dbReference type="EC" id="2.7.13.3"/>
    </reaction>
</comment>
<dbReference type="InterPro" id="IPR004358">
    <property type="entry name" value="Sig_transdc_His_kin-like_C"/>
</dbReference>
<dbReference type="GO" id="GO:0030295">
    <property type="term" value="F:protein kinase activator activity"/>
    <property type="evidence" value="ECO:0007669"/>
    <property type="project" value="TreeGrafter"/>
</dbReference>
<feature type="transmembrane region" description="Helical" evidence="9">
    <location>
        <begin position="159"/>
        <end position="181"/>
    </location>
</feature>
<organism evidence="11 12">
    <name type="scientific">Paraglaciecola arctica BSs20135</name>
    <dbReference type="NCBI Taxonomy" id="493475"/>
    <lineage>
        <taxon>Bacteria</taxon>
        <taxon>Pseudomonadati</taxon>
        <taxon>Pseudomonadota</taxon>
        <taxon>Gammaproteobacteria</taxon>
        <taxon>Alteromonadales</taxon>
        <taxon>Alteromonadaceae</taxon>
        <taxon>Paraglaciecola</taxon>
    </lineage>
</organism>
<keyword evidence="9" id="KW-1133">Transmembrane helix</keyword>
<dbReference type="Gene3D" id="3.30.565.10">
    <property type="entry name" value="Histidine kinase-like ATPase, C-terminal domain"/>
    <property type="match status" value="1"/>
</dbReference>
<evidence type="ECO:0000256" key="7">
    <source>
        <dbReference type="ARBA" id="ARBA00022840"/>
    </source>
</evidence>
<dbReference type="EMBL" id="BAEO01000044">
    <property type="protein sequence ID" value="GAC20034.1"/>
    <property type="molecule type" value="Genomic_DNA"/>
</dbReference>
<keyword evidence="3" id="KW-0597">Phosphoprotein</keyword>
<feature type="domain" description="Histidine kinase" evidence="10">
    <location>
        <begin position="266"/>
        <end position="481"/>
    </location>
</feature>
<dbReference type="GO" id="GO:0005524">
    <property type="term" value="F:ATP binding"/>
    <property type="evidence" value="ECO:0007669"/>
    <property type="project" value="UniProtKB-KW"/>
</dbReference>